<dbReference type="AlphaFoldDB" id="A0A842HSL0"/>
<comment type="similarity">
    <text evidence="10 11">Belongs to the TonB-dependent receptor family.</text>
</comment>
<dbReference type="EMBL" id="JACJVJ010000001">
    <property type="protein sequence ID" value="MBC2776066.1"/>
    <property type="molecule type" value="Genomic_DNA"/>
</dbReference>
<accession>A0A842HSL0</accession>
<dbReference type="PROSITE" id="PS52016">
    <property type="entry name" value="TONB_DEPENDENT_REC_3"/>
    <property type="match status" value="1"/>
</dbReference>
<feature type="signal peptide" evidence="12">
    <location>
        <begin position="1"/>
        <end position="18"/>
    </location>
</feature>
<dbReference type="Pfam" id="PF00593">
    <property type="entry name" value="TonB_dep_Rec_b-barrel"/>
    <property type="match status" value="1"/>
</dbReference>
<dbReference type="PANTHER" id="PTHR30069:SF29">
    <property type="entry name" value="HEMOGLOBIN AND HEMOGLOBIN-HAPTOGLOBIN-BINDING PROTEIN 1-RELATED"/>
    <property type="match status" value="1"/>
</dbReference>
<dbReference type="GO" id="GO:0009279">
    <property type="term" value="C:cell outer membrane"/>
    <property type="evidence" value="ECO:0007669"/>
    <property type="project" value="UniProtKB-SubCell"/>
</dbReference>
<name>A0A842HSL0_9SPHN</name>
<dbReference type="InterPro" id="IPR000531">
    <property type="entry name" value="Beta-barrel_TonB"/>
</dbReference>
<feature type="domain" description="TonB-dependent receptor plug" evidence="14">
    <location>
        <begin position="36"/>
        <end position="147"/>
    </location>
</feature>
<evidence type="ECO:0000256" key="1">
    <source>
        <dbReference type="ARBA" id="ARBA00004571"/>
    </source>
</evidence>
<reference evidence="15 16" key="1">
    <citation type="submission" date="2020-08" db="EMBL/GenBank/DDBJ databases">
        <title>Draft genome sequence of Parasphingopyxis sp. GrpM-11.</title>
        <authorList>
            <person name="Oh J."/>
            <person name="Roh D.-H."/>
        </authorList>
    </citation>
    <scope>NUCLEOTIDE SEQUENCE [LARGE SCALE GENOMIC DNA]</scope>
    <source>
        <strain evidence="15 16">GrpM-11</strain>
    </source>
</reference>
<keyword evidence="7 10" id="KW-0472">Membrane</keyword>
<evidence type="ECO:0000256" key="7">
    <source>
        <dbReference type="ARBA" id="ARBA00023136"/>
    </source>
</evidence>
<dbReference type="Gene3D" id="2.40.170.20">
    <property type="entry name" value="TonB-dependent receptor, beta-barrel domain"/>
    <property type="match status" value="1"/>
</dbReference>
<sequence length="682" mass="73367">MRKSIALLLAATSVPALAQEQQIVVTAAGLKDPLGDVAYNVVTIDQEALAREPSGRLENILGQVAGFQLFRASDARSGHPTGQGATLRGLGGNASSRALLVLDGVPQSDPFGGWISWPGFDTQALGRIRVTRGGGSGVYGPGALAGTIELESRSVENFQPARANLAYGNRDASEFSAGIMLPPTENSLIDISGHYGRGDGFVPVIASQRGPIDEPAAYKSYGGTVRYSAPIGNAEIQLAGRFFEDERNRGFPMSDNRTRGFDTSVRLLGRGSWQWEGLFYYQDRNFRSSFASVDDARTTATQVLDQFSVPARGFGARFEIRPPIPGDAVELRLGGDYRETVGRTRERFFFVAGAPTREREAGGTTRTTGAFADATVRAADALTFTGSARLDRWWIDNGFFRQGDLGGPLNDETLYPDRDGWRFTGRAGLAWRPDNPLTIRAAGYTGWRLPTLNELYRAFRVGDDVTGANAALRPEDLQGIEAGIDYTPASFLRLSGTLFYNRLDDAIANVTVGQGPGFFPGIGFVPGVASQRQNLDGIAAAGIELDAQAQFAQWSLRLSYAFTDAEVDASGLAAALNGLRPAQVARHNGSATLSYMRAMGGEAAVTVRYIGARFEDDLNQQRLDDALTVGARALVPIYGPFQAELRVENIFDARVEAAISGAGLVERGAPRSVWAGLRFAFF</sequence>
<evidence type="ECO:0000313" key="15">
    <source>
        <dbReference type="EMBL" id="MBC2776066.1"/>
    </source>
</evidence>
<feature type="chain" id="PRO_5032345376" evidence="12">
    <location>
        <begin position="19"/>
        <end position="682"/>
    </location>
</feature>
<dbReference type="Proteomes" id="UP000564378">
    <property type="component" value="Unassembled WGS sequence"/>
</dbReference>
<comment type="caution">
    <text evidence="15">The sequence shown here is derived from an EMBL/GenBank/DDBJ whole genome shotgun (WGS) entry which is preliminary data.</text>
</comment>
<evidence type="ECO:0000256" key="4">
    <source>
        <dbReference type="ARBA" id="ARBA00022692"/>
    </source>
</evidence>
<dbReference type="Gene3D" id="2.170.130.10">
    <property type="entry name" value="TonB-dependent receptor, plug domain"/>
    <property type="match status" value="1"/>
</dbReference>
<evidence type="ECO:0000313" key="16">
    <source>
        <dbReference type="Proteomes" id="UP000564378"/>
    </source>
</evidence>
<evidence type="ECO:0000259" key="14">
    <source>
        <dbReference type="Pfam" id="PF07715"/>
    </source>
</evidence>
<evidence type="ECO:0000256" key="12">
    <source>
        <dbReference type="SAM" id="SignalP"/>
    </source>
</evidence>
<dbReference type="InterPro" id="IPR039426">
    <property type="entry name" value="TonB-dep_rcpt-like"/>
</dbReference>
<dbReference type="SUPFAM" id="SSF56935">
    <property type="entry name" value="Porins"/>
    <property type="match status" value="1"/>
</dbReference>
<evidence type="ECO:0000256" key="10">
    <source>
        <dbReference type="PROSITE-ProRule" id="PRU01360"/>
    </source>
</evidence>
<evidence type="ECO:0000256" key="9">
    <source>
        <dbReference type="ARBA" id="ARBA00023237"/>
    </source>
</evidence>
<keyword evidence="9 10" id="KW-0998">Cell outer membrane</keyword>
<evidence type="ECO:0000256" key="8">
    <source>
        <dbReference type="ARBA" id="ARBA00023170"/>
    </source>
</evidence>
<feature type="domain" description="TonB-dependent receptor-like beta-barrel" evidence="13">
    <location>
        <begin position="215"/>
        <end position="633"/>
    </location>
</feature>
<evidence type="ECO:0000256" key="11">
    <source>
        <dbReference type="RuleBase" id="RU003357"/>
    </source>
</evidence>
<keyword evidence="6 11" id="KW-0798">TonB box</keyword>
<evidence type="ECO:0000256" key="6">
    <source>
        <dbReference type="ARBA" id="ARBA00023077"/>
    </source>
</evidence>
<keyword evidence="5 12" id="KW-0732">Signal</keyword>
<keyword evidence="8 15" id="KW-0675">Receptor</keyword>
<proteinExistence type="inferred from homology"/>
<keyword evidence="16" id="KW-1185">Reference proteome</keyword>
<dbReference type="InterPro" id="IPR037066">
    <property type="entry name" value="Plug_dom_sf"/>
</dbReference>
<evidence type="ECO:0000256" key="3">
    <source>
        <dbReference type="ARBA" id="ARBA00022452"/>
    </source>
</evidence>
<organism evidence="15 16">
    <name type="scientific">Parasphingopyxis marina</name>
    <dbReference type="NCBI Taxonomy" id="2761622"/>
    <lineage>
        <taxon>Bacteria</taxon>
        <taxon>Pseudomonadati</taxon>
        <taxon>Pseudomonadota</taxon>
        <taxon>Alphaproteobacteria</taxon>
        <taxon>Sphingomonadales</taxon>
        <taxon>Sphingomonadaceae</taxon>
        <taxon>Parasphingopyxis</taxon>
    </lineage>
</organism>
<keyword evidence="3 10" id="KW-1134">Transmembrane beta strand</keyword>
<evidence type="ECO:0000256" key="5">
    <source>
        <dbReference type="ARBA" id="ARBA00022729"/>
    </source>
</evidence>
<protein>
    <submittedName>
        <fullName evidence="15">TonB-dependent receptor</fullName>
    </submittedName>
</protein>
<keyword evidence="2 10" id="KW-0813">Transport</keyword>
<evidence type="ECO:0000259" key="13">
    <source>
        <dbReference type="Pfam" id="PF00593"/>
    </source>
</evidence>
<dbReference type="GO" id="GO:0044718">
    <property type="term" value="P:siderophore transmembrane transport"/>
    <property type="evidence" value="ECO:0007669"/>
    <property type="project" value="TreeGrafter"/>
</dbReference>
<dbReference type="Pfam" id="PF07715">
    <property type="entry name" value="Plug"/>
    <property type="match status" value="1"/>
</dbReference>
<gene>
    <name evidence="15" type="ORF">H6P80_00370</name>
</gene>
<keyword evidence="4 10" id="KW-0812">Transmembrane</keyword>
<dbReference type="PANTHER" id="PTHR30069">
    <property type="entry name" value="TONB-DEPENDENT OUTER MEMBRANE RECEPTOR"/>
    <property type="match status" value="1"/>
</dbReference>
<dbReference type="RefSeq" id="WP_185799384.1">
    <property type="nucleotide sequence ID" value="NZ_JACJVJ010000001.1"/>
</dbReference>
<dbReference type="GO" id="GO:0015344">
    <property type="term" value="F:siderophore uptake transmembrane transporter activity"/>
    <property type="evidence" value="ECO:0007669"/>
    <property type="project" value="TreeGrafter"/>
</dbReference>
<dbReference type="InterPro" id="IPR012910">
    <property type="entry name" value="Plug_dom"/>
</dbReference>
<dbReference type="InterPro" id="IPR036942">
    <property type="entry name" value="Beta-barrel_TonB_sf"/>
</dbReference>
<evidence type="ECO:0000256" key="2">
    <source>
        <dbReference type="ARBA" id="ARBA00022448"/>
    </source>
</evidence>
<comment type="subcellular location">
    <subcellularLocation>
        <location evidence="1 10">Cell outer membrane</location>
        <topology evidence="1 10">Multi-pass membrane protein</topology>
    </subcellularLocation>
</comment>